<accession>A0A498H4G9</accession>
<organism evidence="1 2">
    <name type="scientific">Methanoculleus taiwanensis</name>
    <dbReference type="NCBI Taxonomy" id="1550565"/>
    <lineage>
        <taxon>Archaea</taxon>
        <taxon>Methanobacteriati</taxon>
        <taxon>Methanobacteriota</taxon>
        <taxon>Stenosarchaea group</taxon>
        <taxon>Methanomicrobia</taxon>
        <taxon>Methanomicrobiales</taxon>
        <taxon>Methanomicrobiaceae</taxon>
        <taxon>Methanoculleus</taxon>
    </lineage>
</organism>
<dbReference type="InterPro" id="IPR029063">
    <property type="entry name" value="SAM-dependent_MTases_sf"/>
</dbReference>
<reference evidence="1 2" key="1">
    <citation type="journal article" date="2015" name="Int. J. Syst. Evol. Microbiol.">
        <title>Methanoculleus taiwanensis sp. nov., a methanogen isolated from deep marine sediment at the deformation front area near Taiwan.</title>
        <authorList>
            <person name="Weng C.Y."/>
            <person name="Chen S.C."/>
            <person name="Lai M.C."/>
            <person name="Wu S.Y."/>
            <person name="Lin S."/>
            <person name="Yang T.F."/>
            <person name="Chen P.C."/>
        </authorList>
    </citation>
    <scope>NUCLEOTIDE SEQUENCE [LARGE SCALE GENOMIC DNA]</scope>
    <source>
        <strain evidence="1 2">CYW4</strain>
    </source>
</reference>
<name>A0A498H4G9_9EURY</name>
<dbReference type="SUPFAM" id="SSF53335">
    <property type="entry name" value="S-adenosyl-L-methionine-dependent methyltransferases"/>
    <property type="match status" value="1"/>
</dbReference>
<evidence type="ECO:0000313" key="2">
    <source>
        <dbReference type="Proteomes" id="UP000290932"/>
    </source>
</evidence>
<dbReference type="OrthoDB" id="134019at2157"/>
<dbReference type="EMBL" id="LHQS01000001">
    <property type="protein sequence ID" value="RXE56766.1"/>
    <property type="molecule type" value="Genomic_DNA"/>
</dbReference>
<dbReference type="Proteomes" id="UP000290932">
    <property type="component" value="Unassembled WGS sequence"/>
</dbReference>
<dbReference type="RefSeq" id="WP_128692493.1">
    <property type="nucleotide sequence ID" value="NZ_LHQS01000001.1"/>
</dbReference>
<gene>
    <name evidence="1" type="ORF">ABH15_00920</name>
</gene>
<dbReference type="AlphaFoldDB" id="A0A498H4G9"/>
<keyword evidence="2" id="KW-1185">Reference proteome</keyword>
<protein>
    <recommendedName>
        <fullName evidence="3">Methyltransferase</fullName>
    </recommendedName>
</protein>
<proteinExistence type="predicted"/>
<comment type="caution">
    <text evidence="1">The sequence shown here is derived from an EMBL/GenBank/DDBJ whole genome shotgun (WGS) entry which is preliminary data.</text>
</comment>
<evidence type="ECO:0008006" key="3">
    <source>
        <dbReference type="Google" id="ProtNLM"/>
    </source>
</evidence>
<sequence>MNCPVCGGDCIEDAPALFARLPHAFAPCPDCMGLTYDKRAPPPDLAPAEPCPSCEKRFIDDVFAQIWTIMADTGDLSRDDPLAAAGTPLVHPGIALHRPPYLPPRSLVLLSRSVTEESARRLVAEVPEIRGVVRNGDGVPGVIDTGTDGNGRRHTLLAGCDVRADIFDTPAGPIAVYKQQSVIHIEFPHGQNPKILATYQAIRKRSPRTFVDACSGAGTLGLAGGVLGVPAVICNDAWYAAAFWTACNIGVNREALGVEGVQILHSIADLAERPVATEPVLVAVAEGARDIRVYHGDLRLLPPLLPDTVDLTAIDLFEKDDREKLKEITQFWIAAVGGDVFIP</sequence>
<evidence type="ECO:0000313" key="1">
    <source>
        <dbReference type="EMBL" id="RXE56766.1"/>
    </source>
</evidence>